<dbReference type="GO" id="GO:0050804">
    <property type="term" value="P:modulation of chemical synaptic transmission"/>
    <property type="evidence" value="ECO:0007669"/>
    <property type="project" value="TreeGrafter"/>
</dbReference>
<dbReference type="Gene3D" id="1.25.40.420">
    <property type="match status" value="1"/>
</dbReference>
<evidence type="ECO:0000313" key="2">
    <source>
        <dbReference type="EMBL" id="CAG6704295.1"/>
    </source>
</evidence>
<organism evidence="2">
    <name type="scientific">Cacopsylla melanoneura</name>
    <dbReference type="NCBI Taxonomy" id="428564"/>
    <lineage>
        <taxon>Eukaryota</taxon>
        <taxon>Metazoa</taxon>
        <taxon>Ecdysozoa</taxon>
        <taxon>Arthropoda</taxon>
        <taxon>Hexapoda</taxon>
        <taxon>Insecta</taxon>
        <taxon>Pterygota</taxon>
        <taxon>Neoptera</taxon>
        <taxon>Paraneoptera</taxon>
        <taxon>Hemiptera</taxon>
        <taxon>Sternorrhyncha</taxon>
        <taxon>Psylloidea</taxon>
        <taxon>Psyllidae</taxon>
        <taxon>Psyllinae</taxon>
        <taxon>Cacopsylla</taxon>
    </lineage>
</organism>
<dbReference type="AlphaFoldDB" id="A0A8D8UGP5"/>
<dbReference type="InterPro" id="IPR052407">
    <property type="entry name" value="BTB_POZ_domain_cont_9"/>
</dbReference>
<name>A0A8D8UGP5_9HEMI</name>
<dbReference type="InterPro" id="IPR000210">
    <property type="entry name" value="BTB/POZ_dom"/>
</dbReference>
<dbReference type="PROSITE" id="PS50097">
    <property type="entry name" value="BTB"/>
    <property type="match status" value="1"/>
</dbReference>
<dbReference type="SMART" id="SM00225">
    <property type="entry name" value="BTB"/>
    <property type="match status" value="1"/>
</dbReference>
<dbReference type="GO" id="GO:0005737">
    <property type="term" value="C:cytoplasm"/>
    <property type="evidence" value="ECO:0007669"/>
    <property type="project" value="TreeGrafter"/>
</dbReference>
<dbReference type="GO" id="GO:0048512">
    <property type="term" value="P:circadian behavior"/>
    <property type="evidence" value="ECO:0007669"/>
    <property type="project" value="TreeGrafter"/>
</dbReference>
<dbReference type="Pfam" id="PF07707">
    <property type="entry name" value="BACK"/>
    <property type="match status" value="1"/>
</dbReference>
<dbReference type="SUPFAM" id="SSF54695">
    <property type="entry name" value="POZ domain"/>
    <property type="match status" value="1"/>
</dbReference>
<dbReference type="EMBL" id="HBUF01341582">
    <property type="protein sequence ID" value="CAG6704295.1"/>
    <property type="molecule type" value="Transcribed_RNA"/>
</dbReference>
<protein>
    <submittedName>
        <fullName evidence="2">BTB/POZ domain-containing protein 9</fullName>
    </submittedName>
</protein>
<proteinExistence type="predicted"/>
<dbReference type="InterPro" id="IPR011705">
    <property type="entry name" value="BACK"/>
</dbReference>
<dbReference type="GO" id="GO:0008344">
    <property type="term" value="P:adult locomotory behavior"/>
    <property type="evidence" value="ECO:0007669"/>
    <property type="project" value="TreeGrafter"/>
</dbReference>
<dbReference type="PANTHER" id="PTHR46306:SF1">
    <property type="entry name" value="BTB_POZ DOMAIN-CONTAINING PROTEIN 9"/>
    <property type="match status" value="1"/>
</dbReference>
<evidence type="ECO:0000259" key="1">
    <source>
        <dbReference type="PROSITE" id="PS50097"/>
    </source>
</evidence>
<sequence length="524" mass="60691">MTEVKQGHVYTDNLRVLEKIMGVMFNNVKFSDTVFTVKEQKFYALSQLLAASSTTLDSMITEHYEHCDDKDITLHNVKHGDSFMIILKYMYGLRIDFSEINIPVLCEVLSLSNAYQLVDFSKDLKDYLSKLDHYQLESAVVLLNTANKYDIPELYDHVTTFAYENSDELVKHESFQDLGYNVLTDLLKSDWFCCSEIDILKGVLTWHSDMDKERTKVKETLEKKNVGDDTVDRDESSVNEIQPDNCEKDLSEEVDLESVDGDECLKVEKSNINEKDECSSANANRDSEQTNKEKTEKCLKTAKSFSENILKSLLALIRISQMSCKDLLEALMTEVLFKNYSHLIVDVKYFSQSCESRKKYQAGISWVSSEGQYKVLHNITQIFTFKGGWKRETMLDSRENSYLFEDLTCKICIMFNFSAAKNPNYNRLFSTSYLKLCSTVQKDWECRAECQLKLISKQPNLHKDLVLPEDNSYTTLTLSSENPCVQIGKWDWEGNFDDWYSAYKPAETQRYTLTLDFKSIHRKI</sequence>
<dbReference type="InterPro" id="IPR011333">
    <property type="entry name" value="SKP1/BTB/POZ_sf"/>
</dbReference>
<dbReference type="Pfam" id="PF00651">
    <property type="entry name" value="BTB"/>
    <property type="match status" value="1"/>
</dbReference>
<dbReference type="Gene3D" id="3.30.710.10">
    <property type="entry name" value="Potassium Channel Kv1.1, Chain A"/>
    <property type="match status" value="1"/>
</dbReference>
<reference evidence="2" key="1">
    <citation type="submission" date="2021-05" db="EMBL/GenBank/DDBJ databases">
        <authorList>
            <person name="Alioto T."/>
            <person name="Alioto T."/>
            <person name="Gomez Garrido J."/>
        </authorList>
    </citation>
    <scope>NUCLEOTIDE SEQUENCE</scope>
</reference>
<accession>A0A8D8UGP5</accession>
<feature type="domain" description="BTB" evidence="1">
    <location>
        <begin position="31"/>
        <end position="99"/>
    </location>
</feature>
<dbReference type="PANTHER" id="PTHR46306">
    <property type="entry name" value="BTB/POZ DOMAIN-CONTAINING PROTEIN 9"/>
    <property type="match status" value="1"/>
</dbReference>